<dbReference type="EMBL" id="JAQRFI010000168">
    <property type="protein sequence ID" value="MDC9591775.1"/>
    <property type="molecule type" value="Genomic_DNA"/>
</dbReference>
<comment type="caution">
    <text evidence="2">The sequence shown here is derived from an EMBL/GenBank/DDBJ whole genome shotgun (WGS) entry which is preliminary data.</text>
</comment>
<dbReference type="Proteomes" id="UP001217178">
    <property type="component" value="Unassembled WGS sequence"/>
</dbReference>
<evidence type="ECO:0000313" key="2">
    <source>
        <dbReference type="EMBL" id="MDC9591775.1"/>
    </source>
</evidence>
<proteinExistence type="predicted"/>
<gene>
    <name evidence="2" type="ORF">PSI23_21470</name>
</gene>
<organism evidence="2 3">
    <name type="scientific">Xenorhabdus yunnanensis</name>
    <dbReference type="NCBI Taxonomy" id="3025878"/>
    <lineage>
        <taxon>Bacteria</taxon>
        <taxon>Pseudomonadati</taxon>
        <taxon>Pseudomonadota</taxon>
        <taxon>Gammaproteobacteria</taxon>
        <taxon>Enterobacterales</taxon>
        <taxon>Morganellaceae</taxon>
        <taxon>Xenorhabdus</taxon>
    </lineage>
</organism>
<dbReference type="RefSeq" id="WP_273556974.1">
    <property type="nucleotide sequence ID" value="NZ_JAQRFI010000168.1"/>
</dbReference>
<reference evidence="2 3" key="1">
    <citation type="submission" date="2023-02" db="EMBL/GenBank/DDBJ databases">
        <title>Entomopathogenic bacteria.</title>
        <authorList>
            <person name="Machado R.A."/>
        </authorList>
    </citation>
    <scope>NUCLEOTIDE SEQUENCE [LARGE SCALE GENOMIC DNA]</scope>
    <source>
        <strain evidence="2 3">XENO-10</strain>
    </source>
</reference>
<evidence type="ECO:0000256" key="1">
    <source>
        <dbReference type="SAM" id="MobiDB-lite"/>
    </source>
</evidence>
<keyword evidence="3" id="KW-1185">Reference proteome</keyword>
<name>A0ABT5LKX8_9GAMM</name>
<protein>
    <submittedName>
        <fullName evidence="2">Uncharacterized protein</fullName>
    </submittedName>
</protein>
<sequence>MNTQNNKPDETTTKDNALPDTPLREEQAGMLNNTANSESNVFGFGYYRANFSNSHFGA</sequence>
<accession>A0ABT5LKX8</accession>
<evidence type="ECO:0000313" key="3">
    <source>
        <dbReference type="Proteomes" id="UP001217178"/>
    </source>
</evidence>
<feature type="region of interest" description="Disordered" evidence="1">
    <location>
        <begin position="1"/>
        <end position="27"/>
    </location>
</feature>